<dbReference type="Pfam" id="PF06527">
    <property type="entry name" value="TniQ"/>
    <property type="match status" value="1"/>
</dbReference>
<evidence type="ECO:0000259" key="1">
    <source>
        <dbReference type="Pfam" id="PF06527"/>
    </source>
</evidence>
<feature type="domain" description="TniQ" evidence="1">
    <location>
        <begin position="10"/>
        <end position="130"/>
    </location>
</feature>
<proteinExistence type="predicted"/>
<sequence>MTIRRFTNRQGTYADEPALGLALRRGHVAGLSTAPRLWRFLGTKADAIRRGECLDRLAEICGVDPVALAHVSPVDAEGRHTRVFGHELPFGAIRRNVHRWCPECLAEAPYHRSFWDLTAMTHCVRHSRALERACPDCRRTLRFDRLDLTRCICRARLTKVTCDAVDNGDHDFDLWLMGRIGQCPATEEGLLADLSLSDAIALCERFGAHSLHPVGNYASTWRAEDDRVIMREGFRIAAGGRATLDGFLDHLIAHQEGRKANVGNGAGGWGAERAYGEFGTWLRGGVKKGSYTAMAAIAADHAERNVLLKSGSTVFGRKVQPSGAGLRSGGKLCGISPERFRRIAQDAGLYPATTRQGRPHRLPERAARDIQARLLDSINVVGAAAILGVHRKRAAEIVSSDLLPTHVDHARRAKGFYTVERAALADLLASLAPKETSHVVGDYAYPVTKVARSVGVPLTDVLRWIRDGRVTVVRLDEAAIGLQRLLVRTHDVIRVRKRERFGMSINEVAKRLGTKWEAVGQLVTMGYLKAERRGDVRWIEKDDVAAFEARYMRGPEAASLMGLHWKWAPRELAKLGVVPAIGRDRCQMTFYERSAAEAAITKWARQMPTTGEMSQHVA</sequence>
<dbReference type="Proteomes" id="UP001355206">
    <property type="component" value="Unassembled WGS sequence"/>
</dbReference>
<dbReference type="InterPro" id="IPR009492">
    <property type="entry name" value="TniQ"/>
</dbReference>
<evidence type="ECO:0000313" key="2">
    <source>
        <dbReference type="EMBL" id="MEE7492120.1"/>
    </source>
</evidence>
<keyword evidence="3" id="KW-1185">Reference proteome</keyword>
<accession>A0ABU7TQX0</accession>
<evidence type="ECO:0000313" key="3">
    <source>
        <dbReference type="Proteomes" id="UP001355206"/>
    </source>
</evidence>
<organism evidence="2 3">
    <name type="scientific">Methylobacterium oryzae</name>
    <dbReference type="NCBI Taxonomy" id="334852"/>
    <lineage>
        <taxon>Bacteria</taxon>
        <taxon>Pseudomonadati</taxon>
        <taxon>Pseudomonadota</taxon>
        <taxon>Alphaproteobacteria</taxon>
        <taxon>Hyphomicrobiales</taxon>
        <taxon>Methylobacteriaceae</taxon>
        <taxon>Methylobacterium</taxon>
    </lineage>
</organism>
<dbReference type="RefSeq" id="WP_331302680.1">
    <property type="nucleotide sequence ID" value="NZ_MLCA01000008.1"/>
</dbReference>
<gene>
    <name evidence="2" type="ORF">MOTC310_17230</name>
</gene>
<dbReference type="EMBL" id="MLCA01000008">
    <property type="protein sequence ID" value="MEE7492120.1"/>
    <property type="molecule type" value="Genomic_DNA"/>
</dbReference>
<comment type="caution">
    <text evidence="2">The sequence shown here is derived from an EMBL/GenBank/DDBJ whole genome shotgun (WGS) entry which is preliminary data.</text>
</comment>
<reference evidence="2 3" key="1">
    <citation type="journal article" date="2012" name="Genet. Mol. Biol.">
        <title>Analysis of 16S rRNA and mxaF genes revealing insights into Methylobacterium niche-specific plant association.</title>
        <authorList>
            <person name="Dourado M.N."/>
            <person name="Andreote F.D."/>
            <person name="Dini-Andreote F."/>
            <person name="Conti R."/>
            <person name="Araujo J.M."/>
            <person name="Araujo W.L."/>
        </authorList>
    </citation>
    <scope>NUCLEOTIDE SEQUENCE [LARGE SCALE GENOMIC DNA]</scope>
    <source>
        <strain evidence="2 3">TC3-10</strain>
    </source>
</reference>
<name>A0ABU7TQX0_9HYPH</name>
<protein>
    <recommendedName>
        <fullName evidence="1">TniQ domain-containing protein</fullName>
    </recommendedName>
</protein>